<feature type="region of interest" description="Disordered" evidence="1">
    <location>
        <begin position="30"/>
        <end position="105"/>
    </location>
</feature>
<keyword evidence="3" id="KW-1185">Reference proteome</keyword>
<accession>A0A166SKV3</accession>
<evidence type="ECO:0000313" key="2">
    <source>
        <dbReference type="EMBL" id="KZP29559.1"/>
    </source>
</evidence>
<evidence type="ECO:0000256" key="1">
    <source>
        <dbReference type="SAM" id="MobiDB-lite"/>
    </source>
</evidence>
<feature type="compositionally biased region" description="Low complexity" evidence="1">
    <location>
        <begin position="236"/>
        <end position="246"/>
    </location>
</feature>
<evidence type="ECO:0000313" key="3">
    <source>
        <dbReference type="Proteomes" id="UP000076532"/>
    </source>
</evidence>
<organism evidence="2 3">
    <name type="scientific">Athelia psychrophila</name>
    <dbReference type="NCBI Taxonomy" id="1759441"/>
    <lineage>
        <taxon>Eukaryota</taxon>
        <taxon>Fungi</taxon>
        <taxon>Dikarya</taxon>
        <taxon>Basidiomycota</taxon>
        <taxon>Agaricomycotina</taxon>
        <taxon>Agaricomycetes</taxon>
        <taxon>Agaricomycetidae</taxon>
        <taxon>Atheliales</taxon>
        <taxon>Atheliaceae</taxon>
        <taxon>Athelia</taxon>
    </lineage>
</organism>
<proteinExistence type="predicted"/>
<feature type="compositionally biased region" description="Acidic residues" evidence="1">
    <location>
        <begin position="249"/>
        <end position="271"/>
    </location>
</feature>
<dbReference type="AlphaFoldDB" id="A0A166SKV3"/>
<feature type="region of interest" description="Disordered" evidence="1">
    <location>
        <begin position="175"/>
        <end position="271"/>
    </location>
</feature>
<feature type="compositionally biased region" description="Polar residues" evidence="1">
    <location>
        <begin position="73"/>
        <end position="82"/>
    </location>
</feature>
<sequence>MSNIIYPDCHCDDQTLNNLLASLRLDAPSRQIPPRAPLVPTRPRLVPTDYPSPSPSRPPITSGSAISNEHHTTPPSAHTSFGSPVDPPRPLDSPPPYPNFDPADIACWERDPDINPFGPLERTYNMSVGSETGIIHTWGSHSSIPIKKIGQHSKTAGHRKQCKLVSKRLAAINATAPSNLVPGDANPQDDEPSSLPSTWEPDHIASPIESDPEDDSSDADVSPSVNYSLGEDGDALADSLARALRSTESDFEDEIPLPDEQYGEECYDVYS</sequence>
<reference evidence="2 3" key="1">
    <citation type="journal article" date="2016" name="Mol. Biol. Evol.">
        <title>Comparative Genomics of Early-Diverging Mushroom-Forming Fungi Provides Insights into the Origins of Lignocellulose Decay Capabilities.</title>
        <authorList>
            <person name="Nagy L.G."/>
            <person name="Riley R."/>
            <person name="Tritt A."/>
            <person name="Adam C."/>
            <person name="Daum C."/>
            <person name="Floudas D."/>
            <person name="Sun H."/>
            <person name="Yadav J.S."/>
            <person name="Pangilinan J."/>
            <person name="Larsson K.H."/>
            <person name="Matsuura K."/>
            <person name="Barry K."/>
            <person name="Labutti K."/>
            <person name="Kuo R."/>
            <person name="Ohm R.A."/>
            <person name="Bhattacharya S.S."/>
            <person name="Shirouzu T."/>
            <person name="Yoshinaga Y."/>
            <person name="Martin F.M."/>
            <person name="Grigoriev I.V."/>
            <person name="Hibbett D.S."/>
        </authorList>
    </citation>
    <scope>NUCLEOTIDE SEQUENCE [LARGE SCALE GENOMIC DNA]</scope>
    <source>
        <strain evidence="2 3">CBS 109695</strain>
    </source>
</reference>
<feature type="compositionally biased region" description="Pro residues" evidence="1">
    <location>
        <begin position="85"/>
        <end position="99"/>
    </location>
</feature>
<dbReference type="Proteomes" id="UP000076532">
    <property type="component" value="Unassembled WGS sequence"/>
</dbReference>
<protein>
    <submittedName>
        <fullName evidence="2">Uncharacterized protein</fullName>
    </submittedName>
</protein>
<dbReference type="EMBL" id="KV417498">
    <property type="protein sequence ID" value="KZP29559.1"/>
    <property type="molecule type" value="Genomic_DNA"/>
</dbReference>
<name>A0A166SKV3_9AGAM</name>
<gene>
    <name evidence="2" type="ORF">FIBSPDRAFT_946819</name>
</gene>